<keyword evidence="1" id="KW-0472">Membrane</keyword>
<sequence length="60" mass="6064">MNATQTGLISGLILGTAAAVGGFSGFLIALLIGVVGLVIGRILDGELEIGDLLGRAKDRR</sequence>
<dbReference type="STRING" id="95161.SAMN05660874_02494"/>
<organism evidence="2 3">
    <name type="scientific">Saccharopolyspora flava</name>
    <dbReference type="NCBI Taxonomy" id="95161"/>
    <lineage>
        <taxon>Bacteria</taxon>
        <taxon>Bacillati</taxon>
        <taxon>Actinomycetota</taxon>
        <taxon>Actinomycetes</taxon>
        <taxon>Pseudonocardiales</taxon>
        <taxon>Pseudonocardiaceae</taxon>
        <taxon>Saccharopolyspora</taxon>
    </lineage>
</organism>
<dbReference type="Proteomes" id="UP000198852">
    <property type="component" value="Unassembled WGS sequence"/>
</dbReference>
<keyword evidence="1" id="KW-0812">Transmembrane</keyword>
<evidence type="ECO:0008006" key="4">
    <source>
        <dbReference type="Google" id="ProtNLM"/>
    </source>
</evidence>
<feature type="transmembrane region" description="Helical" evidence="1">
    <location>
        <begin position="12"/>
        <end position="39"/>
    </location>
</feature>
<evidence type="ECO:0000313" key="3">
    <source>
        <dbReference type="Proteomes" id="UP000198852"/>
    </source>
</evidence>
<gene>
    <name evidence="2" type="ORF">SAMN05660874_02494</name>
</gene>
<dbReference type="AlphaFoldDB" id="A0A1I6RQ16"/>
<reference evidence="3" key="1">
    <citation type="submission" date="2016-10" db="EMBL/GenBank/DDBJ databases">
        <authorList>
            <person name="Varghese N."/>
            <person name="Submissions S."/>
        </authorList>
    </citation>
    <scope>NUCLEOTIDE SEQUENCE [LARGE SCALE GENOMIC DNA]</scope>
    <source>
        <strain evidence="3">DSM 44771</strain>
    </source>
</reference>
<keyword evidence="1" id="KW-1133">Transmembrane helix</keyword>
<name>A0A1I6RQ16_9PSEU</name>
<evidence type="ECO:0000256" key="1">
    <source>
        <dbReference type="SAM" id="Phobius"/>
    </source>
</evidence>
<protein>
    <recommendedName>
        <fullName evidence="4">Small integral membrane protein</fullName>
    </recommendedName>
</protein>
<proteinExistence type="predicted"/>
<dbReference type="EMBL" id="FOZX01000003">
    <property type="protein sequence ID" value="SFS66811.1"/>
    <property type="molecule type" value="Genomic_DNA"/>
</dbReference>
<dbReference type="RefSeq" id="WP_093416435.1">
    <property type="nucleotide sequence ID" value="NZ_FOZX01000003.1"/>
</dbReference>
<evidence type="ECO:0000313" key="2">
    <source>
        <dbReference type="EMBL" id="SFS66811.1"/>
    </source>
</evidence>
<accession>A0A1I6RQ16</accession>
<keyword evidence="3" id="KW-1185">Reference proteome</keyword>